<protein>
    <recommendedName>
        <fullName evidence="3">Jumonji domain-containing protein 4</fullName>
    </recommendedName>
</protein>
<reference evidence="5" key="1">
    <citation type="submission" date="2021-12" db="EMBL/GenBank/DDBJ databases">
        <authorList>
            <person name="King R."/>
        </authorList>
    </citation>
    <scope>NUCLEOTIDE SEQUENCE</scope>
</reference>
<dbReference type="GO" id="GO:0005737">
    <property type="term" value="C:cytoplasm"/>
    <property type="evidence" value="ECO:0007669"/>
    <property type="project" value="TreeGrafter"/>
</dbReference>
<dbReference type="GO" id="GO:0016706">
    <property type="term" value="F:2-oxoglutarate-dependent dioxygenase activity"/>
    <property type="evidence" value="ECO:0007669"/>
    <property type="project" value="TreeGrafter"/>
</dbReference>
<dbReference type="GO" id="GO:0005634">
    <property type="term" value="C:nucleus"/>
    <property type="evidence" value="ECO:0007669"/>
    <property type="project" value="TreeGrafter"/>
</dbReference>
<feature type="domain" description="JmjC" evidence="4">
    <location>
        <begin position="125"/>
        <end position="274"/>
    </location>
</feature>
<gene>
    <name evidence="5" type="ORF">DIATSA_LOCUS2374</name>
</gene>
<comment type="catalytic activity">
    <reaction evidence="2">
        <text>L-lysyl-[protein] + 2-oxoglutarate + O2 = 4-hydroxy-L-lysyl-[protein] + succinate + CO2</text>
        <dbReference type="Rhea" id="RHEA:57156"/>
        <dbReference type="Rhea" id="RHEA-COMP:9752"/>
        <dbReference type="Rhea" id="RHEA-COMP:15084"/>
        <dbReference type="ChEBI" id="CHEBI:15379"/>
        <dbReference type="ChEBI" id="CHEBI:16526"/>
        <dbReference type="ChEBI" id="CHEBI:16810"/>
        <dbReference type="ChEBI" id="CHEBI:29969"/>
        <dbReference type="ChEBI" id="CHEBI:30031"/>
        <dbReference type="ChEBI" id="CHEBI:141495"/>
    </reaction>
</comment>
<dbReference type="EMBL" id="OU893343">
    <property type="protein sequence ID" value="CAG9784271.1"/>
    <property type="molecule type" value="Genomic_DNA"/>
</dbReference>
<dbReference type="GO" id="GO:0043565">
    <property type="term" value="F:sequence-specific DNA binding"/>
    <property type="evidence" value="ECO:0007669"/>
    <property type="project" value="TreeGrafter"/>
</dbReference>
<dbReference type="InterPro" id="IPR050910">
    <property type="entry name" value="JMJD6_ArgDemeth/LysHydrox"/>
</dbReference>
<evidence type="ECO:0000313" key="6">
    <source>
        <dbReference type="Proteomes" id="UP001153714"/>
    </source>
</evidence>
<proteinExistence type="inferred from homology"/>
<sequence>MSELVITRIHRNNVVENNYENCTIETIEKSICYNDFFEKFMMKNLPCIIKEVSVNWECAKKWVNNDTIDYNYISDAYGDFEAPVANCKNVAYNAHCKNNMKVSEYMAYLKIKSDQLLYLKDWHLRRLKPLDSFYEVPMLFASDWLNEFCEDQHEDDFMFVYIGPKCSWTPLHADVYCSYSWSVNVVGRKKWILFPPGEEKKLKDKLGNLPMLFDSEIHKGIKYFEITQEKGDAIFIPSGWFHQVLNIFDTISINHNWINGCNIKKVWETLETQLISVENEIAEFRTSEDFTLQCQLILKSVFGMDFKMFIAFICHIGKKRLLQIESKQSRVFGKYILGINHIKFDLNNVICVMDLIANHSLFIDSNVIPLQMQKDFFALKELLVKNNISNNQDQDISTPNS</sequence>
<evidence type="ECO:0000256" key="2">
    <source>
        <dbReference type="ARBA" id="ARBA00047762"/>
    </source>
</evidence>
<comment type="similarity">
    <text evidence="1">Belongs to the JMJD6 family.</text>
</comment>
<accession>A0A9N9WA51</accession>
<evidence type="ECO:0000256" key="3">
    <source>
        <dbReference type="ARBA" id="ARBA00082904"/>
    </source>
</evidence>
<keyword evidence="6" id="KW-1185">Reference proteome</keyword>
<reference evidence="5" key="2">
    <citation type="submission" date="2022-10" db="EMBL/GenBank/DDBJ databases">
        <authorList>
            <consortium name="ENA_rothamsted_submissions"/>
            <consortium name="culmorum"/>
            <person name="King R."/>
        </authorList>
    </citation>
    <scope>NUCLEOTIDE SEQUENCE</scope>
</reference>
<organism evidence="5 6">
    <name type="scientific">Diatraea saccharalis</name>
    <name type="common">sugarcane borer</name>
    <dbReference type="NCBI Taxonomy" id="40085"/>
    <lineage>
        <taxon>Eukaryota</taxon>
        <taxon>Metazoa</taxon>
        <taxon>Ecdysozoa</taxon>
        <taxon>Arthropoda</taxon>
        <taxon>Hexapoda</taxon>
        <taxon>Insecta</taxon>
        <taxon>Pterygota</taxon>
        <taxon>Neoptera</taxon>
        <taxon>Endopterygota</taxon>
        <taxon>Lepidoptera</taxon>
        <taxon>Glossata</taxon>
        <taxon>Ditrysia</taxon>
        <taxon>Pyraloidea</taxon>
        <taxon>Crambidae</taxon>
        <taxon>Crambinae</taxon>
        <taxon>Diatraea</taxon>
    </lineage>
</organism>
<evidence type="ECO:0000313" key="5">
    <source>
        <dbReference type="EMBL" id="CAG9784271.1"/>
    </source>
</evidence>
<name>A0A9N9WA51_9NEOP</name>
<evidence type="ECO:0000259" key="4">
    <source>
        <dbReference type="PROSITE" id="PS51184"/>
    </source>
</evidence>
<dbReference type="Proteomes" id="UP001153714">
    <property type="component" value="Chromosome 12"/>
</dbReference>
<dbReference type="InterPro" id="IPR041667">
    <property type="entry name" value="Cupin_8"/>
</dbReference>
<dbReference type="PANTHER" id="PTHR12480">
    <property type="entry name" value="ARGININE DEMETHYLASE AND LYSYL-HYDROXYLASE JMJD"/>
    <property type="match status" value="1"/>
</dbReference>
<dbReference type="AlphaFoldDB" id="A0A9N9WA51"/>
<dbReference type="PROSITE" id="PS51184">
    <property type="entry name" value="JMJC"/>
    <property type="match status" value="1"/>
</dbReference>
<dbReference type="SMART" id="SM00558">
    <property type="entry name" value="JmjC"/>
    <property type="match status" value="1"/>
</dbReference>
<dbReference type="Gene3D" id="2.60.120.650">
    <property type="entry name" value="Cupin"/>
    <property type="match status" value="1"/>
</dbReference>
<dbReference type="Pfam" id="PF13621">
    <property type="entry name" value="Cupin_8"/>
    <property type="match status" value="1"/>
</dbReference>
<evidence type="ECO:0000256" key="1">
    <source>
        <dbReference type="ARBA" id="ARBA00038068"/>
    </source>
</evidence>
<dbReference type="PANTHER" id="PTHR12480:SF6">
    <property type="entry name" value="2-OXOGLUTARATE AND IRON-DEPENDENT OXYGENASE JMJD4"/>
    <property type="match status" value="1"/>
</dbReference>
<dbReference type="GO" id="GO:0045905">
    <property type="term" value="P:positive regulation of translational termination"/>
    <property type="evidence" value="ECO:0007669"/>
    <property type="project" value="TreeGrafter"/>
</dbReference>
<dbReference type="OrthoDB" id="203487at2759"/>
<dbReference type="SUPFAM" id="SSF51197">
    <property type="entry name" value="Clavaminate synthase-like"/>
    <property type="match status" value="1"/>
</dbReference>
<dbReference type="InterPro" id="IPR003347">
    <property type="entry name" value="JmjC_dom"/>
</dbReference>